<feature type="domain" description="FAD-binding" evidence="6">
    <location>
        <begin position="5"/>
        <end position="337"/>
    </location>
</feature>
<evidence type="ECO:0000256" key="5">
    <source>
        <dbReference type="ARBA" id="ARBA00023033"/>
    </source>
</evidence>
<evidence type="ECO:0000313" key="8">
    <source>
        <dbReference type="Proteomes" id="UP000594015"/>
    </source>
</evidence>
<proteinExistence type="predicted"/>
<dbReference type="EMBL" id="CP030050">
    <property type="protein sequence ID" value="QOZ68815.1"/>
    <property type="molecule type" value="Genomic_DNA"/>
</dbReference>
<dbReference type="SUPFAM" id="SSF51905">
    <property type="entry name" value="FAD/NAD(P)-binding domain"/>
    <property type="match status" value="1"/>
</dbReference>
<reference evidence="7 8" key="1">
    <citation type="submission" date="2018-06" db="EMBL/GenBank/DDBJ databases">
        <title>Comparative genomics of Bradyrhizobium nodulating Arachidis hypogaea.</title>
        <authorList>
            <person name="Li Y."/>
        </authorList>
    </citation>
    <scope>NUCLEOTIDE SEQUENCE [LARGE SCALE GENOMIC DNA]</scope>
    <source>
        <strain evidence="7 8">CCBAU 051107</strain>
    </source>
</reference>
<dbReference type="InterPro" id="IPR002938">
    <property type="entry name" value="FAD-bd"/>
</dbReference>
<dbReference type="RefSeq" id="WP_092220101.1">
    <property type="nucleotide sequence ID" value="NZ_CP030050.1"/>
</dbReference>
<organism evidence="7 8">
    <name type="scientific">Bradyrhizobium arachidis</name>
    <dbReference type="NCBI Taxonomy" id="858423"/>
    <lineage>
        <taxon>Bacteria</taxon>
        <taxon>Pseudomonadati</taxon>
        <taxon>Pseudomonadota</taxon>
        <taxon>Alphaproteobacteria</taxon>
        <taxon>Hyphomicrobiales</taxon>
        <taxon>Nitrobacteraceae</taxon>
        <taxon>Bradyrhizobium</taxon>
    </lineage>
</organism>
<keyword evidence="3" id="KW-0274">FAD</keyword>
<evidence type="ECO:0000313" key="7">
    <source>
        <dbReference type="EMBL" id="QOZ68815.1"/>
    </source>
</evidence>
<dbReference type="GO" id="GO:0071949">
    <property type="term" value="F:FAD binding"/>
    <property type="evidence" value="ECO:0007669"/>
    <property type="project" value="InterPro"/>
</dbReference>
<dbReference type="AlphaFoldDB" id="A0AAE7THT2"/>
<comment type="cofactor">
    <cofactor evidence="1">
        <name>FAD</name>
        <dbReference type="ChEBI" id="CHEBI:57692"/>
    </cofactor>
</comment>
<accession>A0AAE7THT2</accession>
<dbReference type="Gene3D" id="3.50.50.60">
    <property type="entry name" value="FAD/NAD(P)-binding domain"/>
    <property type="match status" value="1"/>
</dbReference>
<keyword evidence="5" id="KW-0503">Monooxygenase</keyword>
<dbReference type="PRINTS" id="PR00420">
    <property type="entry name" value="RNGMNOXGNASE"/>
</dbReference>
<dbReference type="SUPFAM" id="SSF54373">
    <property type="entry name" value="FAD-linked reductases, C-terminal domain"/>
    <property type="match status" value="1"/>
</dbReference>
<dbReference type="InterPro" id="IPR050493">
    <property type="entry name" value="FAD-dep_Monooxygenase_BioMet"/>
</dbReference>
<dbReference type="GO" id="GO:0004497">
    <property type="term" value="F:monooxygenase activity"/>
    <property type="evidence" value="ECO:0007669"/>
    <property type="project" value="UniProtKB-KW"/>
</dbReference>
<evidence type="ECO:0000256" key="3">
    <source>
        <dbReference type="ARBA" id="ARBA00022827"/>
    </source>
</evidence>
<dbReference type="Pfam" id="PF01494">
    <property type="entry name" value="FAD_binding_3"/>
    <property type="match status" value="1"/>
</dbReference>
<sequence>MTGRLNVAIVGAGIGGLSAALALNARALNVTVFEGAESPREAGAGLSIPPNALTLLKRTSLCEAIEQITTRSQGLTLRTSQGQPVSRPGAPMALSYQIHRVELLELLLGAVKGPVRFGHRCIAVADTERGARLTFANGVVCDADVVIGADGIHSVVQRQIGLVARPTSEGVVAYRGLVPAEELASGLELRGLNMWMGDGRSFICFPVSQGRLINIVAFVPSMRDMEETWFAPGDVRALAGEYEGWDAPVQDLIAALDHTFRWGIYDRPPLPYWSRGHVTLLGDAVHPMVPHFGQGAGQAIEDGFVLAVLLEHAGRDEIPARLKAYQDLRLERTSRVQAASRLAGRFYRSAGGDPAEQAQRMRGWMSSAEWIFSYDAEEAALAVIRGTASAACALQPGAS</sequence>
<keyword evidence="2" id="KW-0285">Flavoprotein</keyword>
<evidence type="ECO:0000256" key="4">
    <source>
        <dbReference type="ARBA" id="ARBA00023002"/>
    </source>
</evidence>
<keyword evidence="4" id="KW-0560">Oxidoreductase</keyword>
<dbReference type="PANTHER" id="PTHR13789:SF318">
    <property type="entry name" value="GERANYLGERANYL DIPHOSPHATE REDUCTASE"/>
    <property type="match status" value="1"/>
</dbReference>
<protein>
    <submittedName>
        <fullName evidence="7">FAD-binding protein</fullName>
    </submittedName>
</protein>
<evidence type="ECO:0000259" key="6">
    <source>
        <dbReference type="Pfam" id="PF01494"/>
    </source>
</evidence>
<name>A0AAE7THT2_9BRAD</name>
<dbReference type="PANTHER" id="PTHR13789">
    <property type="entry name" value="MONOOXYGENASE"/>
    <property type="match status" value="1"/>
</dbReference>
<evidence type="ECO:0000256" key="1">
    <source>
        <dbReference type="ARBA" id="ARBA00001974"/>
    </source>
</evidence>
<dbReference type="InterPro" id="IPR036188">
    <property type="entry name" value="FAD/NAD-bd_sf"/>
</dbReference>
<gene>
    <name evidence="7" type="ORF">WN72_22685</name>
</gene>
<dbReference type="Proteomes" id="UP000594015">
    <property type="component" value="Chromosome"/>
</dbReference>
<dbReference type="KEGG" id="barh:WN72_22685"/>
<evidence type="ECO:0000256" key="2">
    <source>
        <dbReference type="ARBA" id="ARBA00022630"/>
    </source>
</evidence>